<name>A0A368T4N9_9ACTN</name>
<keyword evidence="1" id="KW-0812">Transmembrane</keyword>
<dbReference type="Pfam" id="PF04235">
    <property type="entry name" value="DUF418"/>
    <property type="match status" value="1"/>
</dbReference>
<evidence type="ECO:0000259" key="2">
    <source>
        <dbReference type="Pfam" id="PF04235"/>
    </source>
</evidence>
<keyword evidence="1" id="KW-0472">Membrane</keyword>
<comment type="caution">
    <text evidence="3">The sequence shown here is derived from an EMBL/GenBank/DDBJ whole genome shotgun (WGS) entry which is preliminary data.</text>
</comment>
<evidence type="ECO:0000313" key="4">
    <source>
        <dbReference type="Proteomes" id="UP000253318"/>
    </source>
</evidence>
<dbReference type="Proteomes" id="UP000253318">
    <property type="component" value="Unassembled WGS sequence"/>
</dbReference>
<evidence type="ECO:0000256" key="1">
    <source>
        <dbReference type="SAM" id="Phobius"/>
    </source>
</evidence>
<gene>
    <name evidence="3" type="ORF">DEF24_14410</name>
</gene>
<dbReference type="EMBL" id="QEIN01000104">
    <property type="protein sequence ID" value="RCV57933.1"/>
    <property type="molecule type" value="Genomic_DNA"/>
</dbReference>
<accession>A0A368T4N9</accession>
<sequence>MTFYLLQSAVWVALFYPFTLDLRDDMGFAASCGTAVALWAVSVAVAAWMHHRGHRGPAEALLRRLTARHDTPRPPRG</sequence>
<feature type="domain" description="DUF418" evidence="2">
    <location>
        <begin position="1"/>
        <end position="68"/>
    </location>
</feature>
<dbReference type="OrthoDB" id="2388539at2"/>
<proteinExistence type="predicted"/>
<dbReference type="AlphaFoldDB" id="A0A368T4N9"/>
<dbReference type="InterPro" id="IPR007349">
    <property type="entry name" value="DUF418"/>
</dbReference>
<organism evidence="3 4">
    <name type="scientific">Marinitenerispora sediminis</name>
    <dbReference type="NCBI Taxonomy" id="1931232"/>
    <lineage>
        <taxon>Bacteria</taxon>
        <taxon>Bacillati</taxon>
        <taxon>Actinomycetota</taxon>
        <taxon>Actinomycetes</taxon>
        <taxon>Streptosporangiales</taxon>
        <taxon>Nocardiopsidaceae</taxon>
        <taxon>Marinitenerispora</taxon>
    </lineage>
</organism>
<protein>
    <recommendedName>
        <fullName evidence="2">DUF418 domain-containing protein</fullName>
    </recommendedName>
</protein>
<feature type="transmembrane region" description="Helical" evidence="1">
    <location>
        <begin position="26"/>
        <end position="48"/>
    </location>
</feature>
<keyword evidence="4" id="KW-1185">Reference proteome</keyword>
<reference evidence="3 4" key="1">
    <citation type="submission" date="2018-04" db="EMBL/GenBank/DDBJ databases">
        <title>Novel actinobacteria from marine sediment.</title>
        <authorList>
            <person name="Ng Z.Y."/>
            <person name="Tan G.Y.A."/>
        </authorList>
    </citation>
    <scope>NUCLEOTIDE SEQUENCE [LARGE SCALE GENOMIC DNA]</scope>
    <source>
        <strain evidence="3 4">TPS81</strain>
    </source>
</reference>
<evidence type="ECO:0000313" key="3">
    <source>
        <dbReference type="EMBL" id="RCV57933.1"/>
    </source>
</evidence>
<keyword evidence="1" id="KW-1133">Transmembrane helix</keyword>